<dbReference type="EMBL" id="KN716401">
    <property type="protein sequence ID" value="KJH45563.1"/>
    <property type="molecule type" value="Genomic_DNA"/>
</dbReference>
<evidence type="ECO:0000313" key="3">
    <source>
        <dbReference type="Proteomes" id="UP000053766"/>
    </source>
</evidence>
<keyword evidence="3" id="KW-1185">Reference proteome</keyword>
<dbReference type="Pfam" id="PF23361">
    <property type="entry name" value="BBS7_pf"/>
    <property type="match status" value="1"/>
</dbReference>
<organism evidence="2 3">
    <name type="scientific">Dictyocaulus viviparus</name>
    <name type="common">Bovine lungworm</name>
    <dbReference type="NCBI Taxonomy" id="29172"/>
    <lineage>
        <taxon>Eukaryota</taxon>
        <taxon>Metazoa</taxon>
        <taxon>Ecdysozoa</taxon>
        <taxon>Nematoda</taxon>
        <taxon>Chromadorea</taxon>
        <taxon>Rhabditida</taxon>
        <taxon>Rhabditina</taxon>
        <taxon>Rhabditomorpha</taxon>
        <taxon>Strongyloidea</taxon>
        <taxon>Metastrongylidae</taxon>
        <taxon>Dictyocaulus</taxon>
    </lineage>
</organism>
<sequence length="81" mass="8923">MIKIRSYDVKPLSSHTRVHTFDNSRPLNTLSLSGNFSMAEAHAWLSLIVSGVPANPPNTDEVTVNYQSTSSAATQLQATYW</sequence>
<dbReference type="InterPro" id="IPR056333">
    <property type="entry name" value="BBS7_pf_dom"/>
</dbReference>
<evidence type="ECO:0000259" key="1">
    <source>
        <dbReference type="Pfam" id="PF23361"/>
    </source>
</evidence>
<dbReference type="GO" id="GO:0060271">
    <property type="term" value="P:cilium assembly"/>
    <property type="evidence" value="ECO:0007669"/>
    <property type="project" value="TreeGrafter"/>
</dbReference>
<dbReference type="Proteomes" id="UP000053766">
    <property type="component" value="Unassembled WGS sequence"/>
</dbReference>
<reference evidence="2 3" key="1">
    <citation type="submission" date="2013-11" db="EMBL/GenBank/DDBJ databases">
        <title>Draft genome of the bovine lungworm Dictyocaulus viviparus.</title>
        <authorList>
            <person name="Mitreva M."/>
        </authorList>
    </citation>
    <scope>NUCLEOTIDE SEQUENCE [LARGE SCALE GENOMIC DNA]</scope>
    <source>
        <strain evidence="2 3">HannoverDv2000</strain>
    </source>
</reference>
<dbReference type="PANTHER" id="PTHR16074">
    <property type="entry name" value="BARDET-BIEDL SYNDROME 7 PROTEIN"/>
    <property type="match status" value="1"/>
</dbReference>
<dbReference type="GO" id="GO:0008104">
    <property type="term" value="P:intracellular protein localization"/>
    <property type="evidence" value="ECO:0007669"/>
    <property type="project" value="TreeGrafter"/>
</dbReference>
<feature type="domain" description="BBS7 platform" evidence="1">
    <location>
        <begin position="15"/>
        <end position="80"/>
    </location>
</feature>
<evidence type="ECO:0000313" key="2">
    <source>
        <dbReference type="EMBL" id="KJH45563.1"/>
    </source>
</evidence>
<dbReference type="STRING" id="29172.A0A0D8XLP2"/>
<protein>
    <recommendedName>
        <fullName evidence="1">BBS7 platform domain-containing protein</fullName>
    </recommendedName>
</protein>
<dbReference type="GO" id="GO:0043005">
    <property type="term" value="C:neuron projection"/>
    <property type="evidence" value="ECO:0007669"/>
    <property type="project" value="TreeGrafter"/>
</dbReference>
<dbReference type="PANTHER" id="PTHR16074:SF4">
    <property type="entry name" value="BARDET-BIEDL SYNDROME 7 PROTEIN"/>
    <property type="match status" value="1"/>
</dbReference>
<dbReference type="GO" id="GO:0034464">
    <property type="term" value="C:BBSome"/>
    <property type="evidence" value="ECO:0007669"/>
    <property type="project" value="TreeGrafter"/>
</dbReference>
<dbReference type="OrthoDB" id="414590at2759"/>
<name>A0A0D8XLP2_DICVI</name>
<gene>
    <name evidence="2" type="ORF">DICVIV_08400</name>
</gene>
<dbReference type="GO" id="GO:0016020">
    <property type="term" value="C:membrane"/>
    <property type="evidence" value="ECO:0007669"/>
    <property type="project" value="TreeGrafter"/>
</dbReference>
<dbReference type="AlphaFoldDB" id="A0A0D8XLP2"/>
<proteinExistence type="predicted"/>
<dbReference type="GO" id="GO:0005930">
    <property type="term" value="C:axoneme"/>
    <property type="evidence" value="ECO:0007669"/>
    <property type="project" value="TreeGrafter"/>
</dbReference>
<dbReference type="GO" id="GO:0036064">
    <property type="term" value="C:ciliary basal body"/>
    <property type="evidence" value="ECO:0007669"/>
    <property type="project" value="TreeGrafter"/>
</dbReference>
<reference evidence="3" key="2">
    <citation type="journal article" date="2016" name="Sci. Rep.">
        <title>Dictyocaulus viviparus genome, variome and transcriptome elucidate lungworm biology and support future intervention.</title>
        <authorList>
            <person name="McNulty S.N."/>
            <person name="Strube C."/>
            <person name="Rosa B.A."/>
            <person name="Martin J.C."/>
            <person name="Tyagi R."/>
            <person name="Choi Y.J."/>
            <person name="Wang Q."/>
            <person name="Hallsworth Pepin K."/>
            <person name="Zhang X."/>
            <person name="Ozersky P."/>
            <person name="Wilson R.K."/>
            <person name="Sternberg P.W."/>
            <person name="Gasser R.B."/>
            <person name="Mitreva M."/>
        </authorList>
    </citation>
    <scope>NUCLEOTIDE SEQUENCE [LARGE SCALE GENOMIC DNA]</scope>
    <source>
        <strain evidence="3">HannoverDv2000</strain>
    </source>
</reference>
<accession>A0A0D8XLP2</accession>